<dbReference type="EMBL" id="JAHCTB010000001">
    <property type="protein sequence ID" value="MBT0606744.1"/>
    <property type="molecule type" value="Genomic_DNA"/>
</dbReference>
<name>A0ABS5S0N5_9FLAO</name>
<reference evidence="2 3" key="1">
    <citation type="submission" date="2021-05" db="EMBL/GenBank/DDBJ databases">
        <title>Aequorivita echinoideorum JCM 30378 genome.</title>
        <authorList>
            <person name="Zhang H."/>
            <person name="Li C."/>
        </authorList>
    </citation>
    <scope>NUCLEOTIDE SEQUENCE [LARGE SCALE GENOMIC DNA]</scope>
    <source>
        <strain evidence="2 3">JCM30378</strain>
    </source>
</reference>
<evidence type="ECO:0008006" key="4">
    <source>
        <dbReference type="Google" id="ProtNLM"/>
    </source>
</evidence>
<evidence type="ECO:0000313" key="3">
    <source>
        <dbReference type="Proteomes" id="UP001297092"/>
    </source>
</evidence>
<sequence>MNKSLRILFIVIASVGVLFLIGTVTINYIIKNKIQNFIDTRLPPNILQSYKNLTVQTFDGSIILNDASVILKNKSDGVKHTFIQVEKLKISNVHYWDYLMDDEIHIESIQLENPKITYYQKLINKTKDTVRSPLVKLYKPVFIDKVEITNGRLAIYESQEKDDDSTLVFAKNLSLEINSIALNNETLSKKLPVKFEDYSASSDSIFVKVSKYENLTMRSFTIEDQNALFENVSLQTKYSRPQLSRIIPFERDHYDLVIKELGIENIDFGFMGETFFAKSSLVNLISPTLDIFRDKLVNDDTSIKPLYSKMLRELPFELTVDSLKLQNANIKYSEKVKAENSGGFIFFSEIDVLAANVSNTYNAPEKTEIKVKANFMEKTPFSADWSFDVQNTQDQFTFMADVGALVADRMNSFTEPNLRVKLEGNTNKTYFSIYGNNTASHIDMKINYSDFKISVLQKDGKSKNKILSAIANIFVSKDSRKKDDYYREGSDEATRDKTKSVFNYLWINVKNGLLKSMTGWQKSD</sequence>
<keyword evidence="1" id="KW-1133">Transmembrane helix</keyword>
<dbReference type="Proteomes" id="UP001297092">
    <property type="component" value="Unassembled WGS sequence"/>
</dbReference>
<gene>
    <name evidence="2" type="ORF">KIV10_00985</name>
</gene>
<evidence type="ECO:0000313" key="2">
    <source>
        <dbReference type="EMBL" id="MBT0606744.1"/>
    </source>
</evidence>
<protein>
    <recommendedName>
        <fullName evidence="4">DUF748 domain-containing protein</fullName>
    </recommendedName>
</protein>
<dbReference type="RefSeq" id="WP_214111622.1">
    <property type="nucleotide sequence ID" value="NZ_JAHCTB010000001.1"/>
</dbReference>
<keyword evidence="3" id="KW-1185">Reference proteome</keyword>
<proteinExistence type="predicted"/>
<keyword evidence="1" id="KW-0812">Transmembrane</keyword>
<feature type="transmembrane region" description="Helical" evidence="1">
    <location>
        <begin position="7"/>
        <end position="30"/>
    </location>
</feature>
<comment type="caution">
    <text evidence="2">The sequence shown here is derived from an EMBL/GenBank/DDBJ whole genome shotgun (WGS) entry which is preliminary data.</text>
</comment>
<keyword evidence="1" id="KW-0472">Membrane</keyword>
<organism evidence="2 3">
    <name type="scientific">Aequorivita echinoideorum</name>
    <dbReference type="NCBI Taxonomy" id="1549647"/>
    <lineage>
        <taxon>Bacteria</taxon>
        <taxon>Pseudomonadati</taxon>
        <taxon>Bacteroidota</taxon>
        <taxon>Flavobacteriia</taxon>
        <taxon>Flavobacteriales</taxon>
        <taxon>Flavobacteriaceae</taxon>
        <taxon>Aequorivita</taxon>
    </lineage>
</organism>
<accession>A0ABS5S0N5</accession>
<evidence type="ECO:0000256" key="1">
    <source>
        <dbReference type="SAM" id="Phobius"/>
    </source>
</evidence>